<accession>A0A2J7QIH4</accession>
<dbReference type="GO" id="GO:0097157">
    <property type="term" value="F:pre-mRNA intronic binding"/>
    <property type="evidence" value="ECO:0007669"/>
    <property type="project" value="TreeGrafter"/>
</dbReference>
<dbReference type="GO" id="GO:0071013">
    <property type="term" value="C:catalytic step 2 spliceosome"/>
    <property type="evidence" value="ECO:0007669"/>
    <property type="project" value="TreeGrafter"/>
</dbReference>
<comment type="caution">
    <text evidence="2">The sequence shown here is derived from an EMBL/GenBank/DDBJ whole genome shotgun (WGS) entry which is preliminary data.</text>
</comment>
<reference evidence="2 3" key="1">
    <citation type="submission" date="2017-12" db="EMBL/GenBank/DDBJ databases">
        <title>Hemimetabolous genomes reveal molecular basis of termite eusociality.</title>
        <authorList>
            <person name="Harrison M.C."/>
            <person name="Jongepier E."/>
            <person name="Robertson H.M."/>
            <person name="Arning N."/>
            <person name="Bitard-Feildel T."/>
            <person name="Chao H."/>
            <person name="Childers C.P."/>
            <person name="Dinh H."/>
            <person name="Doddapaneni H."/>
            <person name="Dugan S."/>
            <person name="Gowin J."/>
            <person name="Greiner C."/>
            <person name="Han Y."/>
            <person name="Hu H."/>
            <person name="Hughes D.S.T."/>
            <person name="Huylmans A.-K."/>
            <person name="Kemena C."/>
            <person name="Kremer L.P.M."/>
            <person name="Lee S.L."/>
            <person name="Lopez-Ezquerra A."/>
            <person name="Mallet L."/>
            <person name="Monroy-Kuhn J.M."/>
            <person name="Moser A."/>
            <person name="Murali S.C."/>
            <person name="Muzny D.M."/>
            <person name="Otani S."/>
            <person name="Piulachs M.-D."/>
            <person name="Poelchau M."/>
            <person name="Qu J."/>
            <person name="Schaub F."/>
            <person name="Wada-Katsumata A."/>
            <person name="Worley K.C."/>
            <person name="Xie Q."/>
            <person name="Ylla G."/>
            <person name="Poulsen M."/>
            <person name="Gibbs R.A."/>
            <person name="Schal C."/>
            <person name="Richards S."/>
            <person name="Belles X."/>
            <person name="Korb J."/>
            <person name="Bornberg-Bauer E."/>
        </authorList>
    </citation>
    <scope>NUCLEOTIDE SEQUENCE [LARGE SCALE GENOMIC DNA]</scope>
    <source>
        <tissue evidence="2">Whole body</tissue>
    </source>
</reference>
<dbReference type="GO" id="GO:0030623">
    <property type="term" value="F:U5 snRNA binding"/>
    <property type="evidence" value="ECO:0007669"/>
    <property type="project" value="TreeGrafter"/>
</dbReference>
<dbReference type="InterPro" id="IPR027652">
    <property type="entry name" value="PRP8"/>
</dbReference>
<dbReference type="GO" id="GO:0000244">
    <property type="term" value="P:spliceosomal tri-snRNP complex assembly"/>
    <property type="evidence" value="ECO:0007669"/>
    <property type="project" value="TreeGrafter"/>
</dbReference>
<dbReference type="PANTHER" id="PTHR11140">
    <property type="entry name" value="PRE-MRNA SPLICING FACTOR PRP8"/>
    <property type="match status" value="1"/>
</dbReference>
<proteinExistence type="predicted"/>
<dbReference type="Proteomes" id="UP000235965">
    <property type="component" value="Unassembled WGS sequence"/>
</dbReference>
<dbReference type="Pfam" id="PF10598">
    <property type="entry name" value="RRM_4"/>
    <property type="match status" value="1"/>
</dbReference>
<dbReference type="STRING" id="105785.A0A2J7QIH4"/>
<organism evidence="2 3">
    <name type="scientific">Cryptotermes secundus</name>
    <dbReference type="NCBI Taxonomy" id="105785"/>
    <lineage>
        <taxon>Eukaryota</taxon>
        <taxon>Metazoa</taxon>
        <taxon>Ecdysozoa</taxon>
        <taxon>Arthropoda</taxon>
        <taxon>Hexapoda</taxon>
        <taxon>Insecta</taxon>
        <taxon>Pterygota</taxon>
        <taxon>Neoptera</taxon>
        <taxon>Polyneoptera</taxon>
        <taxon>Dictyoptera</taxon>
        <taxon>Blattodea</taxon>
        <taxon>Blattoidea</taxon>
        <taxon>Termitoidae</taxon>
        <taxon>Kalotermitidae</taxon>
        <taxon>Cryptotermitinae</taxon>
        <taxon>Cryptotermes</taxon>
    </lineage>
</organism>
<evidence type="ECO:0000259" key="1">
    <source>
        <dbReference type="Pfam" id="PF10598"/>
    </source>
</evidence>
<dbReference type="GO" id="GO:0017070">
    <property type="term" value="F:U6 snRNA binding"/>
    <property type="evidence" value="ECO:0007669"/>
    <property type="project" value="TreeGrafter"/>
</dbReference>
<evidence type="ECO:0000313" key="2">
    <source>
        <dbReference type="EMBL" id="PNF28363.1"/>
    </source>
</evidence>
<dbReference type="OrthoDB" id="1931567at2759"/>
<feature type="non-terminal residue" evidence="2">
    <location>
        <position position="180"/>
    </location>
</feature>
<dbReference type="EMBL" id="NEVH01013608">
    <property type="protein sequence ID" value="PNF28363.1"/>
    <property type="molecule type" value="Genomic_DNA"/>
</dbReference>
<name>A0A2J7QIH4_9NEOP</name>
<keyword evidence="3" id="KW-1185">Reference proteome</keyword>
<gene>
    <name evidence="2" type="ORF">B7P43_G17329</name>
</gene>
<dbReference type="InterPro" id="IPR019582">
    <property type="entry name" value="RRM_spliceosomal_PrP8"/>
</dbReference>
<dbReference type="AlphaFoldDB" id="A0A2J7QIH4"/>
<dbReference type="PANTHER" id="PTHR11140:SF0">
    <property type="entry name" value="PRE-MRNA-PROCESSING-SPLICING FACTOR 8"/>
    <property type="match status" value="1"/>
</dbReference>
<dbReference type="GO" id="GO:0005682">
    <property type="term" value="C:U5 snRNP"/>
    <property type="evidence" value="ECO:0007669"/>
    <property type="project" value="TreeGrafter"/>
</dbReference>
<evidence type="ECO:0000313" key="3">
    <source>
        <dbReference type="Proteomes" id="UP000235965"/>
    </source>
</evidence>
<sequence>MFYYIEIYICSVKSRHNQSQEEELLLIEEACDHPLETLVEIKRHLLTKRTFLEVGIEFMDFYSHLLLVYDVQPQEKITDAFLDQYLWCEADKRKLFPPWLKPLDTEPLPLLVYRWCQGINNLQDVWDVKGGECSVLLESKFEKMCENIDFTLLNSLLMLIVDHNIANYMAARNEVVINYK</sequence>
<dbReference type="GO" id="GO:0030619">
    <property type="term" value="F:U1 snRNA binding"/>
    <property type="evidence" value="ECO:0007669"/>
    <property type="project" value="TreeGrafter"/>
</dbReference>
<dbReference type="InParanoid" id="A0A2J7QIH4"/>
<dbReference type="GO" id="GO:0030620">
    <property type="term" value="F:U2 snRNA binding"/>
    <property type="evidence" value="ECO:0007669"/>
    <property type="project" value="TreeGrafter"/>
</dbReference>
<protein>
    <recommendedName>
        <fullName evidence="1">RNA recognition motif spliceosomal PrP8 domain-containing protein</fullName>
    </recommendedName>
</protein>
<feature type="domain" description="RNA recognition motif spliceosomal PrP8" evidence="1">
    <location>
        <begin position="146"/>
        <end position="180"/>
    </location>
</feature>